<organism evidence="2 3">
    <name type="scientific">Penicillium desertorum</name>
    <dbReference type="NCBI Taxonomy" id="1303715"/>
    <lineage>
        <taxon>Eukaryota</taxon>
        <taxon>Fungi</taxon>
        <taxon>Dikarya</taxon>
        <taxon>Ascomycota</taxon>
        <taxon>Pezizomycotina</taxon>
        <taxon>Eurotiomycetes</taxon>
        <taxon>Eurotiomycetidae</taxon>
        <taxon>Eurotiales</taxon>
        <taxon>Aspergillaceae</taxon>
        <taxon>Penicillium</taxon>
    </lineage>
</organism>
<comment type="caution">
    <text evidence="2">The sequence shown here is derived from an EMBL/GenBank/DDBJ whole genome shotgun (WGS) entry which is preliminary data.</text>
</comment>
<name>A0A9W9WHV8_9EURO</name>
<dbReference type="AlphaFoldDB" id="A0A9W9WHV8"/>
<reference evidence="2" key="2">
    <citation type="journal article" date="2023" name="IMA Fungus">
        <title>Comparative genomic study of the Penicillium genus elucidates a diverse pangenome and 15 lateral gene transfer events.</title>
        <authorList>
            <person name="Petersen C."/>
            <person name="Sorensen T."/>
            <person name="Nielsen M.R."/>
            <person name="Sondergaard T.E."/>
            <person name="Sorensen J.L."/>
            <person name="Fitzpatrick D.A."/>
            <person name="Frisvad J.C."/>
            <person name="Nielsen K.L."/>
        </authorList>
    </citation>
    <scope>NUCLEOTIDE SEQUENCE</scope>
    <source>
        <strain evidence="2">IBT 17660</strain>
    </source>
</reference>
<protein>
    <submittedName>
        <fullName evidence="2">Uncharacterized protein</fullName>
    </submittedName>
</protein>
<keyword evidence="1" id="KW-1133">Transmembrane helix</keyword>
<dbReference type="PANTHER" id="PTHR35394">
    <property type="entry name" value="DUF3176 DOMAIN-CONTAINING PROTEIN"/>
    <property type="match status" value="1"/>
</dbReference>
<dbReference type="InterPro" id="IPR021514">
    <property type="entry name" value="DUF3176"/>
</dbReference>
<dbReference type="Proteomes" id="UP001147760">
    <property type="component" value="Unassembled WGS sequence"/>
</dbReference>
<reference evidence="2" key="1">
    <citation type="submission" date="2022-12" db="EMBL/GenBank/DDBJ databases">
        <authorList>
            <person name="Petersen C."/>
        </authorList>
    </citation>
    <scope>NUCLEOTIDE SEQUENCE</scope>
    <source>
        <strain evidence="2">IBT 17660</strain>
    </source>
</reference>
<gene>
    <name evidence="2" type="ORF">N7530_010683</name>
</gene>
<dbReference type="Pfam" id="PF11374">
    <property type="entry name" value="DUF3176"/>
    <property type="match status" value="1"/>
</dbReference>
<dbReference type="EMBL" id="JAPWDO010000007">
    <property type="protein sequence ID" value="KAJ5462478.1"/>
    <property type="molecule type" value="Genomic_DNA"/>
</dbReference>
<proteinExistence type="predicted"/>
<evidence type="ECO:0000313" key="2">
    <source>
        <dbReference type="EMBL" id="KAJ5462478.1"/>
    </source>
</evidence>
<evidence type="ECO:0000256" key="1">
    <source>
        <dbReference type="SAM" id="Phobius"/>
    </source>
</evidence>
<keyword evidence="1" id="KW-0812">Transmembrane</keyword>
<keyword evidence="1" id="KW-0472">Membrane</keyword>
<accession>A0A9W9WHV8</accession>
<feature type="transmembrane region" description="Helical" evidence="1">
    <location>
        <begin position="63"/>
        <end position="88"/>
    </location>
</feature>
<dbReference type="PANTHER" id="PTHR35394:SF5">
    <property type="entry name" value="DUF3176 DOMAIN-CONTAINING PROTEIN"/>
    <property type="match status" value="1"/>
</dbReference>
<keyword evidence="3" id="KW-1185">Reference proteome</keyword>
<sequence length="615" mass="67722">MPPKPTKSKGAATRKHENWNARCLDTWLLETFAAIFSVACFIAICAILVAYNGKSRPDLPYGLSLNAIISVLATGCKSSLLFAIGEALSQIKWVWFRRETQPLLDMQTLDSASRGPLGSTIMLFQRKRSLATFGAAIVVLLLAFDPFVQQITKYPTRSAAISDGTGLARTKRLKSFVPGETQAQWNMAYLSGLWSDDNLYHPQCSSGNCTWPVFRSVGMCSKCADITTSVGFKCRKYQRYNESYYNQLNSESQSSNFHVSCHIIPKLGQSTVTNSSFAIAYANQSDNFQNVDFQQNITWLVYTGFNDGSSGDIIQHVDNFTFTGIINPLMVFAYAEIGYNSIYINSSDPFKGLTLDKATECSLALCLSDWKISVDKGTTLLEASNIDYGQLDWKNVTSSHPMRSLCWRPTSSPSTTPFYATYLGNESWEKTSSPVEFAFCDIDAAVPLIDWPIVGSSSRTYSWSNGTRSTSDWTPGRGDPPSQRIANTGLEHVISNIANSLNKLALNAQGEEVNGTAHDIEVFVVVQWPWLILPGLLVLSGISFFTLAVLCNKNANLWKSSIFALLYHGLGDVDTNDCATSSSMEKEAADTNVQLRISRAGNLKLNTDQTAIEGS</sequence>
<feature type="transmembrane region" description="Helical" evidence="1">
    <location>
        <begin position="130"/>
        <end position="148"/>
    </location>
</feature>
<evidence type="ECO:0000313" key="3">
    <source>
        <dbReference type="Proteomes" id="UP001147760"/>
    </source>
</evidence>
<dbReference type="OrthoDB" id="5376804at2759"/>
<feature type="transmembrane region" description="Helical" evidence="1">
    <location>
        <begin position="27"/>
        <end position="51"/>
    </location>
</feature>
<feature type="transmembrane region" description="Helical" evidence="1">
    <location>
        <begin position="528"/>
        <end position="551"/>
    </location>
</feature>